<dbReference type="NCBIfam" id="TIGR00233">
    <property type="entry name" value="trpS"/>
    <property type="match status" value="1"/>
</dbReference>
<comment type="caution">
    <text evidence="10">The sequence shown here is derived from an EMBL/GenBank/DDBJ whole genome shotgun (WGS) entry which is preliminary data.</text>
</comment>
<organism evidence="10 11">
    <name type="scientific">Candidatus Shapirobacteria bacterium CG09_land_8_20_14_0_10_49_15</name>
    <dbReference type="NCBI Taxonomy" id="1974482"/>
    <lineage>
        <taxon>Bacteria</taxon>
        <taxon>Candidatus Shapironibacteriota</taxon>
    </lineage>
</organism>
<evidence type="ECO:0000256" key="8">
    <source>
        <dbReference type="NCBIfam" id="TIGR00233"/>
    </source>
</evidence>
<evidence type="ECO:0000313" key="11">
    <source>
        <dbReference type="Proteomes" id="UP000231214"/>
    </source>
</evidence>
<dbReference type="GO" id="GO:0005829">
    <property type="term" value="C:cytosol"/>
    <property type="evidence" value="ECO:0007669"/>
    <property type="project" value="TreeGrafter"/>
</dbReference>
<evidence type="ECO:0000256" key="4">
    <source>
        <dbReference type="ARBA" id="ARBA00022741"/>
    </source>
</evidence>
<dbReference type="EMBL" id="PEZK01000016">
    <property type="protein sequence ID" value="PIU02317.1"/>
    <property type="molecule type" value="Genomic_DNA"/>
</dbReference>
<evidence type="ECO:0000256" key="6">
    <source>
        <dbReference type="ARBA" id="ARBA00022917"/>
    </source>
</evidence>
<dbReference type="PRINTS" id="PR01039">
    <property type="entry name" value="TRNASYNTHTRP"/>
</dbReference>
<keyword evidence="6 9" id="KW-0648">Protein biosynthesis</keyword>
<dbReference type="InterPro" id="IPR050203">
    <property type="entry name" value="Trp-tRNA_synthetase"/>
</dbReference>
<dbReference type="Gene3D" id="1.10.240.10">
    <property type="entry name" value="Tyrosyl-Transfer RNA Synthetase"/>
    <property type="match status" value="1"/>
</dbReference>
<proteinExistence type="inferred from homology"/>
<evidence type="ECO:0000256" key="1">
    <source>
        <dbReference type="ARBA" id="ARBA00005594"/>
    </source>
</evidence>
<dbReference type="InterPro" id="IPR001412">
    <property type="entry name" value="aa-tRNA-synth_I_CS"/>
</dbReference>
<dbReference type="CDD" id="cd00806">
    <property type="entry name" value="TrpRS_core"/>
    <property type="match status" value="1"/>
</dbReference>
<evidence type="ECO:0000313" key="10">
    <source>
        <dbReference type="EMBL" id="PIU02317.1"/>
    </source>
</evidence>
<keyword evidence="4 9" id="KW-0547">Nucleotide-binding</keyword>
<dbReference type="InterPro" id="IPR002305">
    <property type="entry name" value="aa-tRNA-synth_Ic"/>
</dbReference>
<evidence type="ECO:0000256" key="3">
    <source>
        <dbReference type="ARBA" id="ARBA00022598"/>
    </source>
</evidence>
<dbReference type="SUPFAM" id="SSF52374">
    <property type="entry name" value="Nucleotidylyl transferase"/>
    <property type="match status" value="1"/>
</dbReference>
<dbReference type="GO" id="GO:0005524">
    <property type="term" value="F:ATP binding"/>
    <property type="evidence" value="ECO:0007669"/>
    <property type="project" value="UniProtKB-KW"/>
</dbReference>
<dbReference type="InterPro" id="IPR014729">
    <property type="entry name" value="Rossmann-like_a/b/a_fold"/>
</dbReference>
<dbReference type="EC" id="6.1.1.2" evidence="2 8"/>
<dbReference type="AlphaFoldDB" id="A0A2M6XB67"/>
<dbReference type="GO" id="GO:0004830">
    <property type="term" value="F:tryptophan-tRNA ligase activity"/>
    <property type="evidence" value="ECO:0007669"/>
    <property type="project" value="UniProtKB-UniRule"/>
</dbReference>
<dbReference type="Gene3D" id="3.40.50.620">
    <property type="entry name" value="HUPs"/>
    <property type="match status" value="1"/>
</dbReference>
<evidence type="ECO:0000256" key="9">
    <source>
        <dbReference type="RuleBase" id="RU363036"/>
    </source>
</evidence>
<evidence type="ECO:0000256" key="2">
    <source>
        <dbReference type="ARBA" id="ARBA00013161"/>
    </source>
</evidence>
<keyword evidence="5 9" id="KW-0067">ATP-binding</keyword>
<evidence type="ECO:0000256" key="7">
    <source>
        <dbReference type="ARBA" id="ARBA00023146"/>
    </source>
</evidence>
<gene>
    <name evidence="10" type="primary">trpS</name>
    <name evidence="10" type="ORF">COT66_00865</name>
</gene>
<accession>A0A2M6XB67</accession>
<dbReference type="Pfam" id="PF00579">
    <property type="entry name" value="tRNA-synt_1b"/>
    <property type="match status" value="1"/>
</dbReference>
<dbReference type="Proteomes" id="UP000231214">
    <property type="component" value="Unassembled WGS sequence"/>
</dbReference>
<sequence>MIMKKRVFSGSRPTGRLHLGNYLGGLKGYLALQERQDLDCIYSIVDLHGITTPYDPKTYQKQIREVALDYLSVGLDPKKCHLMVQSQVPEHVQLAYLLATIFPVSRMEQLPTYKDKKKENPDYINVGLFYYPILMAADILLYKAEVVPVGKDQVPHIEVTREIARKFNSMFGQVFPEPQAYLTPGAYVPSLKSEGKMSKSAEGSYILLTDNLQTIKARLAGAPTDTGRGEKVPVMGGVANLLALVELFEGKEARKKLEGQYAGNGIRYGELKERLAEAIYQELKPIQIRRKKFEEKPKLVAEILEEGKQYCSQIARQTLDQVRRAMGLV</sequence>
<evidence type="ECO:0000256" key="5">
    <source>
        <dbReference type="ARBA" id="ARBA00022840"/>
    </source>
</evidence>
<dbReference type="PANTHER" id="PTHR43766:SF1">
    <property type="entry name" value="TRYPTOPHAN--TRNA LIGASE, MITOCHONDRIAL"/>
    <property type="match status" value="1"/>
</dbReference>
<keyword evidence="3 9" id="KW-0436">Ligase</keyword>
<dbReference type="InterPro" id="IPR002306">
    <property type="entry name" value="Trp-tRNA-ligase"/>
</dbReference>
<reference evidence="11" key="1">
    <citation type="submission" date="2017-09" db="EMBL/GenBank/DDBJ databases">
        <title>Depth-based differentiation of microbial function through sediment-hosted aquifers and enrichment of novel symbionts in the deep terrestrial subsurface.</title>
        <authorList>
            <person name="Probst A.J."/>
            <person name="Ladd B."/>
            <person name="Jarett J.K."/>
            <person name="Geller-Mcgrath D.E."/>
            <person name="Sieber C.M.K."/>
            <person name="Emerson J.B."/>
            <person name="Anantharaman K."/>
            <person name="Thomas B.C."/>
            <person name="Malmstrom R."/>
            <person name="Stieglmeier M."/>
            <person name="Klingl A."/>
            <person name="Woyke T."/>
            <person name="Ryan C.M."/>
            <person name="Banfield J.F."/>
        </authorList>
    </citation>
    <scope>NUCLEOTIDE SEQUENCE [LARGE SCALE GENOMIC DNA]</scope>
</reference>
<protein>
    <recommendedName>
        <fullName evidence="2 8">Tryptophan--tRNA ligase</fullName>
        <ecNumber evidence="2 8">6.1.1.2</ecNumber>
    </recommendedName>
</protein>
<dbReference type="PROSITE" id="PS00178">
    <property type="entry name" value="AA_TRNA_LIGASE_I"/>
    <property type="match status" value="1"/>
</dbReference>
<keyword evidence="7 9" id="KW-0030">Aminoacyl-tRNA synthetase</keyword>
<dbReference type="GO" id="GO:0006436">
    <property type="term" value="P:tryptophanyl-tRNA aminoacylation"/>
    <property type="evidence" value="ECO:0007669"/>
    <property type="project" value="UniProtKB-UniRule"/>
</dbReference>
<dbReference type="PANTHER" id="PTHR43766">
    <property type="entry name" value="TRYPTOPHAN--TRNA LIGASE, MITOCHONDRIAL"/>
    <property type="match status" value="1"/>
</dbReference>
<name>A0A2M6XB67_9BACT</name>
<comment type="similarity">
    <text evidence="1 9">Belongs to the class-I aminoacyl-tRNA synthetase family.</text>
</comment>